<evidence type="ECO:0000259" key="1">
    <source>
        <dbReference type="SMART" id="SM00960"/>
    </source>
</evidence>
<name>A0A8J3ZAL5_9ACTN</name>
<evidence type="ECO:0000313" key="3">
    <source>
        <dbReference type="Proteomes" id="UP000612585"/>
    </source>
</evidence>
<dbReference type="SUPFAM" id="SSF103196">
    <property type="entry name" value="Roadblock/LC7 domain"/>
    <property type="match status" value="1"/>
</dbReference>
<proteinExistence type="predicted"/>
<dbReference type="InterPro" id="IPR004942">
    <property type="entry name" value="Roadblock/LAMTOR2_dom"/>
</dbReference>
<dbReference type="Pfam" id="PF03259">
    <property type="entry name" value="Robl_LC7"/>
    <property type="match status" value="1"/>
</dbReference>
<dbReference type="Proteomes" id="UP000612585">
    <property type="component" value="Unassembled WGS sequence"/>
</dbReference>
<dbReference type="EMBL" id="BOPG01000046">
    <property type="protein sequence ID" value="GIJ59437.1"/>
    <property type="molecule type" value="Genomic_DNA"/>
</dbReference>
<dbReference type="SMART" id="SM00960">
    <property type="entry name" value="Robl_LC7"/>
    <property type="match status" value="1"/>
</dbReference>
<evidence type="ECO:0000313" key="2">
    <source>
        <dbReference type="EMBL" id="GIJ59437.1"/>
    </source>
</evidence>
<dbReference type="InterPro" id="IPR053141">
    <property type="entry name" value="Mycobact_SerProt_Inhib_Rv3364c"/>
</dbReference>
<accession>A0A8J3ZAL5</accession>
<keyword evidence="3" id="KW-1185">Reference proteome</keyword>
<dbReference type="Gene3D" id="3.30.450.30">
    <property type="entry name" value="Dynein light chain 2a, cytoplasmic"/>
    <property type="match status" value="1"/>
</dbReference>
<organism evidence="2 3">
    <name type="scientific">Virgisporangium aurantiacum</name>
    <dbReference type="NCBI Taxonomy" id="175570"/>
    <lineage>
        <taxon>Bacteria</taxon>
        <taxon>Bacillati</taxon>
        <taxon>Actinomycetota</taxon>
        <taxon>Actinomycetes</taxon>
        <taxon>Micromonosporales</taxon>
        <taxon>Micromonosporaceae</taxon>
        <taxon>Virgisporangium</taxon>
    </lineage>
</organism>
<sequence>MSGTGHMHRMSWLLNTFAQEVAGVAHVIVVSVDGLLLAASDDLPDDRAEQLAAITAGLVSLTYGVSRHFEGGEVHQTIVDMDQGSLITMAIGDGSSIAVLAARQTDVGQIGYEMALLVERVGKALAPGRRDAVTTGIER</sequence>
<comment type="caution">
    <text evidence="2">The sequence shown here is derived from an EMBL/GenBank/DDBJ whole genome shotgun (WGS) entry which is preliminary data.</text>
</comment>
<feature type="domain" description="Roadblock/LAMTOR2" evidence="1">
    <location>
        <begin position="11"/>
        <end position="101"/>
    </location>
</feature>
<reference evidence="2" key="1">
    <citation type="submission" date="2021-01" db="EMBL/GenBank/DDBJ databases">
        <title>Whole genome shotgun sequence of Virgisporangium aurantiacum NBRC 16421.</title>
        <authorList>
            <person name="Komaki H."/>
            <person name="Tamura T."/>
        </authorList>
    </citation>
    <scope>NUCLEOTIDE SEQUENCE</scope>
    <source>
        <strain evidence="2">NBRC 16421</strain>
    </source>
</reference>
<protein>
    <submittedName>
        <fullName evidence="2">Dynein regulation protein LC7</fullName>
    </submittedName>
</protein>
<dbReference type="PANTHER" id="PTHR36222">
    <property type="entry name" value="SERINE PROTEASE INHIBITOR RV3364C"/>
    <property type="match status" value="1"/>
</dbReference>
<gene>
    <name evidence="2" type="ORF">Vau01_069530</name>
</gene>
<dbReference type="AlphaFoldDB" id="A0A8J3ZAL5"/>
<dbReference type="PANTHER" id="PTHR36222:SF1">
    <property type="entry name" value="SERINE PROTEASE INHIBITOR RV3364C"/>
    <property type="match status" value="1"/>
</dbReference>